<feature type="compositionally biased region" description="Basic and acidic residues" evidence="7">
    <location>
        <begin position="523"/>
        <end position="533"/>
    </location>
</feature>
<proteinExistence type="inferred from homology"/>
<dbReference type="PROSITE" id="PS50011">
    <property type="entry name" value="PROTEIN_KINASE_DOM"/>
    <property type="match status" value="1"/>
</dbReference>
<evidence type="ECO:0000256" key="4">
    <source>
        <dbReference type="ARBA" id="ARBA00022741"/>
    </source>
</evidence>
<feature type="region of interest" description="Disordered" evidence="7">
    <location>
        <begin position="575"/>
        <end position="634"/>
    </location>
</feature>
<protein>
    <submittedName>
        <fullName evidence="9">Dual specificity testis-specific protein kinase 2</fullName>
    </submittedName>
</protein>
<dbReference type="AlphaFoldDB" id="A0A4U5VXW6"/>
<dbReference type="GO" id="GO:0005737">
    <property type="term" value="C:cytoplasm"/>
    <property type="evidence" value="ECO:0007669"/>
    <property type="project" value="TreeGrafter"/>
</dbReference>
<dbReference type="GO" id="GO:0005634">
    <property type="term" value="C:nucleus"/>
    <property type="evidence" value="ECO:0007669"/>
    <property type="project" value="TreeGrafter"/>
</dbReference>
<dbReference type="GO" id="GO:0005524">
    <property type="term" value="F:ATP binding"/>
    <property type="evidence" value="ECO:0007669"/>
    <property type="project" value="UniProtKB-KW"/>
</dbReference>
<keyword evidence="5 9" id="KW-0418">Kinase</keyword>
<comment type="similarity">
    <text evidence="1">Belongs to the protein kinase superfamily. TKL Ser/Thr protein kinase family.</text>
</comment>
<sequence length="833" mass="92160">MSSRIQRSSKPQCFSFPITRLMNNAARGHGSVQREDVKLSAERLGENHTPRDECVNGGAELRKPTERERESCQDSSRSSSSSSLRTFEIGTASSAARHEGLHPNCALTLQDATLLQLRKMEMETERVELEQEGDAEAPMHSVHGTNRIRPSSYRALRSAVSSLARLDDFSCEKIGAGFFSEVFKHADVLNMADTWRNRVHSLKVKNVMSLARQHRRREYISEADITHGELFIGVCVHEGQLHALTEYINGGNLEQLLGSDVYLSWSVRLSLALDIARGLQYLHSKGIFHRDLTSKSIVLHLHITSPYKSMSQKGQTVKRTNSPGSGLITVWSISWVVGGCERGSCRFCRSSSSSPRRRLHEEEDQDPLAVVGSPYWMAPEVLRGEVYNEKVVAKSSRSTVGVMKAGQTNHGGEVDVFAYGIILCEIIARIQADPDILPRTEDFGLDVEAFQQMVGDCPAEFLELAIACCNMNAKVRPSFAQIVVQLERRQAERKQKDEAMVKAVSPAIGSQRRRSLCLLSDPRMSRSKSDMLHPPDTPSSVTLATPARVNPFSRREDLKGGKIKLFDTPSKSVISLTFTLPPPPDCDDPSASETDGGDQPRRHRRCHSLPCTPPPNLTSAPNTVLSEEESPSAVDAVNAEMSEQDRLLEQEKEVKDGSDSGLPLSFEPLSLDLLDKEEDNGEEEPMDCTSSPDTQDSTSSPYSKLSPHPSQSSTPLQPATPILKRLAVGHLQRAPVPASPFSFGQQQHGRESTVGVDRCQSSHHNQQQRLPLPFQRPCWSVPVWLRQRTLSGPGGDVKILMTDDDDDDAEMRNVKLSIITAAMIFLMFGAVSE</sequence>
<feature type="compositionally biased region" description="Low complexity" evidence="7">
    <location>
        <begin position="73"/>
        <end position="83"/>
    </location>
</feature>
<evidence type="ECO:0000313" key="9">
    <source>
        <dbReference type="EMBL" id="TKS92970.1"/>
    </source>
</evidence>
<dbReference type="Proteomes" id="UP000298787">
    <property type="component" value="Chromosome 24"/>
</dbReference>
<dbReference type="GO" id="GO:0030036">
    <property type="term" value="P:actin cytoskeleton organization"/>
    <property type="evidence" value="ECO:0007669"/>
    <property type="project" value="TreeGrafter"/>
</dbReference>
<feature type="compositionally biased region" description="Basic and acidic residues" evidence="7">
    <location>
        <begin position="32"/>
        <end position="72"/>
    </location>
</feature>
<dbReference type="GO" id="GO:0004674">
    <property type="term" value="F:protein serine/threonine kinase activity"/>
    <property type="evidence" value="ECO:0007669"/>
    <property type="project" value="UniProtKB-KW"/>
</dbReference>
<feature type="region of interest" description="Disordered" evidence="7">
    <location>
        <begin position="523"/>
        <end position="556"/>
    </location>
</feature>
<dbReference type="GO" id="GO:0051496">
    <property type="term" value="P:positive regulation of stress fiber assembly"/>
    <property type="evidence" value="ECO:0007669"/>
    <property type="project" value="TreeGrafter"/>
</dbReference>
<feature type="region of interest" description="Disordered" evidence="7">
    <location>
        <begin position="26"/>
        <end position="86"/>
    </location>
</feature>
<dbReference type="EMBL" id="CM014101">
    <property type="protein sequence ID" value="TKS92970.1"/>
    <property type="molecule type" value="Genomic_DNA"/>
</dbReference>
<gene>
    <name evidence="9" type="ORF">D9C73_027043</name>
</gene>
<dbReference type="InterPro" id="IPR050940">
    <property type="entry name" value="Actin_reg-Ser/Thr_kinase"/>
</dbReference>
<dbReference type="Pfam" id="PF07714">
    <property type="entry name" value="PK_Tyr_Ser-Thr"/>
    <property type="match status" value="1"/>
</dbReference>
<accession>A0A4U5VXW6</accession>
<evidence type="ECO:0000256" key="6">
    <source>
        <dbReference type="ARBA" id="ARBA00022840"/>
    </source>
</evidence>
<evidence type="ECO:0000256" key="3">
    <source>
        <dbReference type="ARBA" id="ARBA00022679"/>
    </source>
</evidence>
<evidence type="ECO:0000256" key="5">
    <source>
        <dbReference type="ARBA" id="ARBA00022777"/>
    </source>
</evidence>
<keyword evidence="6" id="KW-0067">ATP-binding</keyword>
<dbReference type="SUPFAM" id="SSF56112">
    <property type="entry name" value="Protein kinase-like (PK-like)"/>
    <property type="match status" value="1"/>
</dbReference>
<name>A0A4U5VXW6_COLLU</name>
<dbReference type="InterPro" id="IPR000719">
    <property type="entry name" value="Prot_kinase_dom"/>
</dbReference>
<dbReference type="PANTHER" id="PTHR46485:SF3">
    <property type="entry name" value="DUAL SPECIFICITY TESTIS-SPECIFIC PROTEIN KINASE 1"/>
    <property type="match status" value="1"/>
</dbReference>
<evidence type="ECO:0000256" key="7">
    <source>
        <dbReference type="SAM" id="MobiDB-lite"/>
    </source>
</evidence>
<dbReference type="Gene3D" id="1.10.510.10">
    <property type="entry name" value="Transferase(Phosphotransferase) domain 1"/>
    <property type="match status" value="1"/>
</dbReference>
<keyword evidence="10" id="KW-1185">Reference proteome</keyword>
<evidence type="ECO:0000256" key="2">
    <source>
        <dbReference type="ARBA" id="ARBA00022527"/>
    </source>
</evidence>
<dbReference type="InterPro" id="IPR001245">
    <property type="entry name" value="Ser-Thr/Tyr_kinase_cat_dom"/>
</dbReference>
<dbReference type="InterPro" id="IPR011009">
    <property type="entry name" value="Kinase-like_dom_sf"/>
</dbReference>
<organism evidence="9 10">
    <name type="scientific">Collichthys lucidus</name>
    <name type="common">Big head croaker</name>
    <name type="synonym">Sciaena lucida</name>
    <dbReference type="NCBI Taxonomy" id="240159"/>
    <lineage>
        <taxon>Eukaryota</taxon>
        <taxon>Metazoa</taxon>
        <taxon>Chordata</taxon>
        <taxon>Craniata</taxon>
        <taxon>Vertebrata</taxon>
        <taxon>Euteleostomi</taxon>
        <taxon>Actinopterygii</taxon>
        <taxon>Neopterygii</taxon>
        <taxon>Teleostei</taxon>
        <taxon>Neoteleostei</taxon>
        <taxon>Acanthomorphata</taxon>
        <taxon>Eupercaria</taxon>
        <taxon>Sciaenidae</taxon>
        <taxon>Collichthys</taxon>
    </lineage>
</organism>
<feature type="region of interest" description="Disordered" evidence="7">
    <location>
        <begin position="678"/>
        <end position="717"/>
    </location>
</feature>
<keyword evidence="2" id="KW-0723">Serine/threonine-protein kinase</keyword>
<feature type="compositionally biased region" description="Low complexity" evidence="7">
    <location>
        <begin position="689"/>
        <end position="703"/>
    </location>
</feature>
<evidence type="ECO:0000259" key="8">
    <source>
        <dbReference type="PROSITE" id="PS50011"/>
    </source>
</evidence>
<reference evidence="9 10" key="1">
    <citation type="submission" date="2019-01" db="EMBL/GenBank/DDBJ databases">
        <title>Genome Assembly of Collichthys lucidus.</title>
        <authorList>
            <person name="Cai M."/>
            <person name="Xiao S."/>
        </authorList>
    </citation>
    <scope>NUCLEOTIDE SEQUENCE [LARGE SCALE GENOMIC DNA]</scope>
    <source>
        <strain evidence="9">JT15FE1705JMU</strain>
        <tissue evidence="9">Muscle</tissue>
    </source>
</reference>
<feature type="domain" description="Protein kinase" evidence="8">
    <location>
        <begin position="168"/>
        <end position="500"/>
    </location>
</feature>
<dbReference type="PANTHER" id="PTHR46485">
    <property type="entry name" value="LIM DOMAIN KINASE 1"/>
    <property type="match status" value="1"/>
</dbReference>
<evidence type="ECO:0000256" key="1">
    <source>
        <dbReference type="ARBA" id="ARBA00005843"/>
    </source>
</evidence>
<dbReference type="STRING" id="240159.A0A4U5VXW6"/>
<keyword evidence="4" id="KW-0547">Nucleotide-binding</keyword>
<feature type="compositionally biased region" description="Polar residues" evidence="7">
    <location>
        <begin position="708"/>
        <end position="717"/>
    </location>
</feature>
<keyword evidence="3" id="KW-0808">Transferase</keyword>
<evidence type="ECO:0000313" key="10">
    <source>
        <dbReference type="Proteomes" id="UP000298787"/>
    </source>
</evidence>